<dbReference type="InterPro" id="IPR056603">
    <property type="entry name" value="HTH_NPRL3"/>
</dbReference>
<evidence type="ECO:0000256" key="3">
    <source>
        <dbReference type="SAM" id="MobiDB-lite"/>
    </source>
</evidence>
<dbReference type="Proteomes" id="UP000467700">
    <property type="component" value="Unassembled WGS sequence"/>
</dbReference>
<feature type="domain" description="GATOR1 complex protein NPRL3 C-terminal HTH" evidence="5">
    <location>
        <begin position="683"/>
        <end position="743"/>
    </location>
</feature>
<dbReference type="PANTHER" id="PTHR13153">
    <property type="entry name" value="CGTHBA PROTEIN -14 GENE PROTEIN"/>
    <property type="match status" value="1"/>
</dbReference>
<evidence type="ECO:0000256" key="4">
    <source>
        <dbReference type="SAM" id="SignalP"/>
    </source>
</evidence>
<feature type="chain" id="PRO_5035874958" description="Nitrogen permease regulator 3" evidence="4">
    <location>
        <begin position="18"/>
        <end position="750"/>
    </location>
</feature>
<dbReference type="Pfam" id="PF03666">
    <property type="entry name" value="NPR3"/>
    <property type="match status" value="1"/>
</dbReference>
<reference evidence="6 7" key="1">
    <citation type="submission" date="2020-01" db="EMBL/GenBank/DDBJ databases">
        <authorList>
            <person name="Gupta K D."/>
        </authorList>
    </citation>
    <scope>NUCLEOTIDE SEQUENCE [LARGE SCALE GENOMIC DNA]</scope>
</reference>
<dbReference type="GO" id="GO:0038202">
    <property type="term" value="P:TORC1 signaling"/>
    <property type="evidence" value="ECO:0007669"/>
    <property type="project" value="TreeGrafter"/>
</dbReference>
<gene>
    <name evidence="6" type="ORF">AAE3_LOCUS9248</name>
</gene>
<organism evidence="6 7">
    <name type="scientific">Cyclocybe aegerita</name>
    <name type="common">Black poplar mushroom</name>
    <name type="synonym">Agrocybe aegerita</name>
    <dbReference type="NCBI Taxonomy" id="1973307"/>
    <lineage>
        <taxon>Eukaryota</taxon>
        <taxon>Fungi</taxon>
        <taxon>Dikarya</taxon>
        <taxon>Basidiomycota</taxon>
        <taxon>Agaricomycotina</taxon>
        <taxon>Agaricomycetes</taxon>
        <taxon>Agaricomycetidae</taxon>
        <taxon>Agaricales</taxon>
        <taxon>Agaricineae</taxon>
        <taxon>Bolbitiaceae</taxon>
        <taxon>Cyclocybe</taxon>
    </lineage>
</organism>
<evidence type="ECO:0000313" key="7">
    <source>
        <dbReference type="Proteomes" id="UP000467700"/>
    </source>
</evidence>
<comment type="function">
    <text evidence="2">Mediates inactivation of the TORC1 complex in response to amino acid starvation. Required for meiotic nuclear division.</text>
</comment>
<evidence type="ECO:0000256" key="2">
    <source>
        <dbReference type="RuleBase" id="RU368069"/>
    </source>
</evidence>
<dbReference type="EMBL" id="CACVBS010000057">
    <property type="protein sequence ID" value="CAA7267175.1"/>
    <property type="molecule type" value="Genomic_DNA"/>
</dbReference>
<keyword evidence="2" id="KW-0469">Meiosis</keyword>
<feature type="compositionally biased region" description="Polar residues" evidence="3">
    <location>
        <begin position="190"/>
        <end position="199"/>
    </location>
</feature>
<evidence type="ECO:0000259" key="5">
    <source>
        <dbReference type="Pfam" id="PF24064"/>
    </source>
</evidence>
<feature type="signal peptide" evidence="4">
    <location>
        <begin position="1"/>
        <end position="17"/>
    </location>
</feature>
<comment type="similarity">
    <text evidence="1 2">Belongs to the NPR3 family.</text>
</comment>
<comment type="subcellular location">
    <subcellularLocation>
        <location evidence="2">Vacuole membrane</location>
        <topology evidence="2">Peripheral membrane protein</topology>
    </subcellularLocation>
</comment>
<dbReference type="GO" id="GO:0051321">
    <property type="term" value="P:meiotic cell cycle"/>
    <property type="evidence" value="ECO:0007669"/>
    <property type="project" value="UniProtKB-UniRule"/>
</dbReference>
<dbReference type="GO" id="GO:0034198">
    <property type="term" value="P:cellular response to amino acid starvation"/>
    <property type="evidence" value="ECO:0007669"/>
    <property type="project" value="TreeGrafter"/>
</dbReference>
<keyword evidence="2 4" id="KW-0732">Signal</keyword>
<dbReference type="GO" id="GO:1990130">
    <property type="term" value="C:GATOR1 complex"/>
    <property type="evidence" value="ECO:0007669"/>
    <property type="project" value="TreeGrafter"/>
</dbReference>
<evidence type="ECO:0000313" key="6">
    <source>
        <dbReference type="EMBL" id="CAA7267175.1"/>
    </source>
</evidence>
<feature type="compositionally biased region" description="Basic and acidic residues" evidence="3">
    <location>
        <begin position="631"/>
        <end position="642"/>
    </location>
</feature>
<dbReference type="GO" id="GO:1904262">
    <property type="term" value="P:negative regulation of TORC1 signaling"/>
    <property type="evidence" value="ECO:0007669"/>
    <property type="project" value="TreeGrafter"/>
</dbReference>
<dbReference type="GO" id="GO:0005774">
    <property type="term" value="C:vacuolar membrane"/>
    <property type="evidence" value="ECO:0007669"/>
    <property type="project" value="UniProtKB-SubCell"/>
</dbReference>
<accession>A0A8S0W270</accession>
<sequence>MAETLIALLLVTTSANGSNLVFRWPEFPTASPRLSRARPDDALSLSQLDNPWRASHSQGAAESVEQALRQYGSDPDYCWQRPNALRDKDLKYGHSSPDSRTSHSRHRSFNGYDAKTPIPDEYEHVLGYKAEFLAQHLCPQRSMCHQKFELVVDDLAFIGHPVRADSDGGWRFKPEKIKTSSRGREASEPGGSTSPHNGNSTSSISESSNSEPLSSSQSKWLHTFHFALVLDLPDPSSSASGNLSKYFNILYEQIAFTFTAVLYQEQVLSNFVERECDTLIALKESCISKGELFATYTAKAFEVSSIAPAMKTIFEAIKTSSVAYITINYLPLELQLPPYLDALLHSQDDQETDLVDRHEDDVSLNWGQDMGLGWKLPIMAPWKTILLLDVDNNMVPDQVLQGPYDTPEDKKLAEGLVRFLETASITLSLFDMANLLDWDLETQVYPIVKWLILHRRAKIVDVVHTGLKTVFALPPKFSAPLPELTVQFQEAFSHPSVPPLPRILATISTSMSKQTDNHFFASVVKSKELIPMYHDVVQWMLKRDMLITLHLRVRIVATRELKLRVKSERDLKLSRQYGKGHLSRSRLKSSRNTDHEEGQPPTRARINRFFPGHSPSAPLSFSRRVSSNESGRSDISELKFPEDSALAEEESDSNSEVDEEDSGWDTTEDHMWPGIINDPGKATPMQRRWLSAMSDGKESDIARRFELINQYFDGKRSDDEILYRAEISRKQLREVLHHYEEYLQTFLHPS</sequence>
<comment type="caution">
    <text evidence="6">The sequence shown here is derived from an EMBL/GenBank/DDBJ whole genome shotgun (WGS) entry which is preliminary data.</text>
</comment>
<dbReference type="AlphaFoldDB" id="A0A8S0W270"/>
<dbReference type="OrthoDB" id="18648at2759"/>
<feature type="compositionally biased region" description="Basic and acidic residues" evidence="3">
    <location>
        <begin position="169"/>
        <end position="187"/>
    </location>
</feature>
<protein>
    <recommendedName>
        <fullName evidence="2">Nitrogen permease regulator 3</fullName>
    </recommendedName>
    <alternativeName>
        <fullName evidence="2">Required for meiotic nuclear division protein 11</fullName>
    </alternativeName>
</protein>
<keyword evidence="7" id="KW-1185">Reference proteome</keyword>
<feature type="compositionally biased region" description="Low complexity" evidence="3">
    <location>
        <begin position="200"/>
        <end position="214"/>
    </location>
</feature>
<evidence type="ECO:0000256" key="1">
    <source>
        <dbReference type="ARBA" id="ARBA00010546"/>
    </source>
</evidence>
<proteinExistence type="inferred from homology"/>
<dbReference type="GO" id="GO:0010508">
    <property type="term" value="P:positive regulation of autophagy"/>
    <property type="evidence" value="ECO:0007669"/>
    <property type="project" value="TreeGrafter"/>
</dbReference>
<feature type="compositionally biased region" description="Acidic residues" evidence="3">
    <location>
        <begin position="645"/>
        <end position="663"/>
    </location>
</feature>
<feature type="region of interest" description="Disordered" evidence="3">
    <location>
        <begin position="169"/>
        <end position="214"/>
    </location>
</feature>
<dbReference type="InterPro" id="IPR005365">
    <property type="entry name" value="Npr3"/>
</dbReference>
<dbReference type="Pfam" id="PF24064">
    <property type="entry name" value="HTH_NPRL3"/>
    <property type="match status" value="1"/>
</dbReference>
<feature type="region of interest" description="Disordered" evidence="3">
    <location>
        <begin position="89"/>
        <end position="114"/>
    </location>
</feature>
<feature type="region of interest" description="Disordered" evidence="3">
    <location>
        <begin position="575"/>
        <end position="680"/>
    </location>
</feature>
<feature type="compositionally biased region" description="Polar residues" evidence="3">
    <location>
        <begin position="617"/>
        <end position="630"/>
    </location>
</feature>
<name>A0A8S0W270_CYCAE</name>
<dbReference type="PANTHER" id="PTHR13153:SF5">
    <property type="entry name" value="GATOR COMPLEX PROTEIN NPRL3"/>
    <property type="match status" value="1"/>
</dbReference>